<proteinExistence type="predicted"/>
<sequence>MESKTQAKIGKKGKYYPLKTGEERLQAWEAIRGMWKDRDPDPIAWHEASRKEWDCDLPELKS</sequence>
<dbReference type="Proteomes" id="UP000019140">
    <property type="component" value="Unassembled WGS sequence"/>
</dbReference>
<dbReference type="HOGENOM" id="CLU_2895615_0_0_7"/>
<name>W4LN05_9BACT</name>
<evidence type="ECO:0000313" key="1">
    <source>
        <dbReference type="EMBL" id="ETW99337.1"/>
    </source>
</evidence>
<dbReference type="AlphaFoldDB" id="W4LN05"/>
<dbReference type="EMBL" id="AZHX01001850">
    <property type="protein sequence ID" value="ETW99337.1"/>
    <property type="molecule type" value="Genomic_DNA"/>
</dbReference>
<evidence type="ECO:0000313" key="2">
    <source>
        <dbReference type="Proteomes" id="UP000019140"/>
    </source>
</evidence>
<gene>
    <name evidence="1" type="ORF">ETSY2_41095</name>
</gene>
<organism evidence="1 2">
    <name type="scientific">Candidatus Entotheonella gemina</name>
    <dbReference type="NCBI Taxonomy" id="1429439"/>
    <lineage>
        <taxon>Bacteria</taxon>
        <taxon>Pseudomonadati</taxon>
        <taxon>Nitrospinota/Tectimicrobiota group</taxon>
        <taxon>Candidatus Tectimicrobiota</taxon>
        <taxon>Candidatus Entotheonellia</taxon>
        <taxon>Candidatus Entotheonellales</taxon>
        <taxon>Candidatus Entotheonellaceae</taxon>
        <taxon>Candidatus Entotheonella</taxon>
    </lineage>
</organism>
<comment type="caution">
    <text evidence="1">The sequence shown here is derived from an EMBL/GenBank/DDBJ whole genome shotgun (WGS) entry which is preliminary data.</text>
</comment>
<keyword evidence="2" id="KW-1185">Reference proteome</keyword>
<protein>
    <submittedName>
        <fullName evidence="1">Uncharacterized protein</fullName>
    </submittedName>
</protein>
<accession>W4LN05</accession>
<reference evidence="1 2" key="1">
    <citation type="journal article" date="2014" name="Nature">
        <title>An environmental bacterial taxon with a large and distinct metabolic repertoire.</title>
        <authorList>
            <person name="Wilson M.C."/>
            <person name="Mori T."/>
            <person name="Ruckert C."/>
            <person name="Uria A.R."/>
            <person name="Helf M.J."/>
            <person name="Takada K."/>
            <person name="Gernert C."/>
            <person name="Steffens U.A."/>
            <person name="Heycke N."/>
            <person name="Schmitt S."/>
            <person name="Rinke C."/>
            <person name="Helfrich E.J."/>
            <person name="Brachmann A.O."/>
            <person name="Gurgui C."/>
            <person name="Wakimoto T."/>
            <person name="Kracht M."/>
            <person name="Crusemann M."/>
            <person name="Hentschel U."/>
            <person name="Abe I."/>
            <person name="Matsunaga S."/>
            <person name="Kalinowski J."/>
            <person name="Takeyama H."/>
            <person name="Piel J."/>
        </authorList>
    </citation>
    <scope>NUCLEOTIDE SEQUENCE [LARGE SCALE GENOMIC DNA]</scope>
    <source>
        <strain evidence="2">TSY2</strain>
    </source>
</reference>